<dbReference type="InterPro" id="IPR011006">
    <property type="entry name" value="CheY-like_superfamily"/>
</dbReference>
<dbReference type="Gene3D" id="3.40.50.2300">
    <property type="match status" value="1"/>
</dbReference>
<dbReference type="InterPro" id="IPR058245">
    <property type="entry name" value="NreC/VraR/RcsB-like_REC"/>
</dbReference>
<dbReference type="PANTHER" id="PTHR43214:SF24">
    <property type="entry name" value="TRANSCRIPTIONAL REGULATORY PROTEIN NARL-RELATED"/>
    <property type="match status" value="1"/>
</dbReference>
<keyword evidence="10" id="KW-1185">Reference proteome</keyword>
<dbReference type="InterPro" id="IPR039420">
    <property type="entry name" value="WalR-like"/>
</dbReference>
<dbReference type="CDD" id="cd17535">
    <property type="entry name" value="REC_NarL-like"/>
    <property type="match status" value="1"/>
</dbReference>
<feature type="domain" description="HTH luxR-type" evidence="7">
    <location>
        <begin position="170"/>
        <end position="235"/>
    </location>
</feature>
<feature type="region of interest" description="Disordered" evidence="6">
    <location>
        <begin position="146"/>
        <end position="175"/>
    </location>
</feature>
<dbReference type="InterPro" id="IPR016032">
    <property type="entry name" value="Sig_transdc_resp-reg_C-effctor"/>
</dbReference>
<keyword evidence="3" id="KW-0238">DNA-binding</keyword>
<evidence type="ECO:0000256" key="1">
    <source>
        <dbReference type="ARBA" id="ARBA00022553"/>
    </source>
</evidence>
<gene>
    <name evidence="9" type="ORF">K7472_09730</name>
</gene>
<dbReference type="SMART" id="SM00421">
    <property type="entry name" value="HTH_LUXR"/>
    <property type="match status" value="1"/>
</dbReference>
<evidence type="ECO:0000256" key="2">
    <source>
        <dbReference type="ARBA" id="ARBA00023015"/>
    </source>
</evidence>
<dbReference type="PROSITE" id="PS50110">
    <property type="entry name" value="RESPONSE_REGULATORY"/>
    <property type="match status" value="1"/>
</dbReference>
<keyword evidence="4" id="KW-0804">Transcription</keyword>
<dbReference type="EMBL" id="JAINVZ010000005">
    <property type="protein sequence ID" value="MBY8885122.1"/>
    <property type="molecule type" value="Genomic_DNA"/>
</dbReference>
<dbReference type="Pfam" id="PF00196">
    <property type="entry name" value="GerE"/>
    <property type="match status" value="1"/>
</dbReference>
<reference evidence="9 10" key="1">
    <citation type="submission" date="2021-08" db="EMBL/GenBank/DDBJ databases">
        <title>Streptomyces sp. PTM05 isolated from lichen.</title>
        <authorList>
            <person name="Somphong A."/>
            <person name="Phongsopitanun W."/>
            <person name="Tanasupawat S."/>
        </authorList>
    </citation>
    <scope>NUCLEOTIDE SEQUENCE [LARGE SCALE GENOMIC DNA]</scope>
    <source>
        <strain evidence="9 10">Ptm05</strain>
    </source>
</reference>
<protein>
    <submittedName>
        <fullName evidence="9">Response regulator transcription factor</fullName>
    </submittedName>
</protein>
<proteinExistence type="predicted"/>
<dbReference type="Pfam" id="PF00072">
    <property type="entry name" value="Response_reg"/>
    <property type="match status" value="1"/>
</dbReference>
<dbReference type="PANTHER" id="PTHR43214">
    <property type="entry name" value="TWO-COMPONENT RESPONSE REGULATOR"/>
    <property type="match status" value="1"/>
</dbReference>
<name>A0ABS7QTG6_9ACTN</name>
<evidence type="ECO:0000313" key="10">
    <source>
        <dbReference type="Proteomes" id="UP001198565"/>
    </source>
</evidence>
<evidence type="ECO:0000259" key="7">
    <source>
        <dbReference type="PROSITE" id="PS50043"/>
    </source>
</evidence>
<organism evidence="9 10">
    <name type="scientific">Streptantibioticus parmotrematis</name>
    <dbReference type="NCBI Taxonomy" id="2873249"/>
    <lineage>
        <taxon>Bacteria</taxon>
        <taxon>Bacillati</taxon>
        <taxon>Actinomycetota</taxon>
        <taxon>Actinomycetes</taxon>
        <taxon>Kitasatosporales</taxon>
        <taxon>Streptomycetaceae</taxon>
        <taxon>Streptantibioticus</taxon>
    </lineage>
</organism>
<keyword evidence="2" id="KW-0805">Transcription regulation</keyword>
<feature type="domain" description="Response regulatory" evidence="8">
    <location>
        <begin position="9"/>
        <end position="125"/>
    </location>
</feature>
<feature type="modified residue" description="4-aspartylphosphate" evidence="5">
    <location>
        <position position="60"/>
    </location>
</feature>
<evidence type="ECO:0000256" key="3">
    <source>
        <dbReference type="ARBA" id="ARBA00023125"/>
    </source>
</evidence>
<dbReference type="SUPFAM" id="SSF52172">
    <property type="entry name" value="CheY-like"/>
    <property type="match status" value="1"/>
</dbReference>
<evidence type="ECO:0000313" key="9">
    <source>
        <dbReference type="EMBL" id="MBY8885122.1"/>
    </source>
</evidence>
<dbReference type="PROSITE" id="PS00622">
    <property type="entry name" value="HTH_LUXR_1"/>
    <property type="match status" value="1"/>
</dbReference>
<dbReference type="InterPro" id="IPR000792">
    <property type="entry name" value="Tscrpt_reg_LuxR_C"/>
</dbReference>
<dbReference type="Proteomes" id="UP001198565">
    <property type="component" value="Unassembled WGS sequence"/>
</dbReference>
<dbReference type="InterPro" id="IPR001789">
    <property type="entry name" value="Sig_transdc_resp-reg_receiver"/>
</dbReference>
<dbReference type="SMART" id="SM00448">
    <property type="entry name" value="REC"/>
    <property type="match status" value="1"/>
</dbReference>
<accession>A0ABS7QTG6</accession>
<evidence type="ECO:0000256" key="6">
    <source>
        <dbReference type="SAM" id="MobiDB-lite"/>
    </source>
</evidence>
<evidence type="ECO:0000256" key="5">
    <source>
        <dbReference type="PROSITE-ProRule" id="PRU00169"/>
    </source>
</evidence>
<evidence type="ECO:0000256" key="4">
    <source>
        <dbReference type="ARBA" id="ARBA00023163"/>
    </source>
</evidence>
<dbReference type="CDD" id="cd06170">
    <property type="entry name" value="LuxR_C_like"/>
    <property type="match status" value="1"/>
</dbReference>
<evidence type="ECO:0000259" key="8">
    <source>
        <dbReference type="PROSITE" id="PS50110"/>
    </source>
</evidence>
<sequence length="238" mass="24946">MSEAAGVIRVLVADDQRVTREGLMLLVGLNAGMDVVGGAADGAEAVELAREHRPDVVLMDLAMPGMDGLAATRVLREDAPGIAVLVLTTYADDASVFPALRAGAKGYLTKDAGADQIEHAIRTVHGGRTWLDPVVQARLVTAVTDGLPSDGRDAKDEVATDEDDPGSGAAPGLPDGLTAREGEVLRLIAQGLSNGEIGERLFLGRATVKTHVNRIYAKTGARDRAQAVRYAYRTGLAQ</sequence>
<dbReference type="PROSITE" id="PS50043">
    <property type="entry name" value="HTH_LUXR_2"/>
    <property type="match status" value="1"/>
</dbReference>
<dbReference type="SUPFAM" id="SSF46894">
    <property type="entry name" value="C-terminal effector domain of the bipartite response regulators"/>
    <property type="match status" value="1"/>
</dbReference>
<comment type="caution">
    <text evidence="9">The sequence shown here is derived from an EMBL/GenBank/DDBJ whole genome shotgun (WGS) entry which is preliminary data.</text>
</comment>
<keyword evidence="1 5" id="KW-0597">Phosphoprotein</keyword>
<dbReference type="PRINTS" id="PR00038">
    <property type="entry name" value="HTHLUXR"/>
</dbReference>